<dbReference type="EMBL" id="JBHSQH010000001">
    <property type="protein sequence ID" value="MFC5970035.1"/>
    <property type="molecule type" value="Genomic_DNA"/>
</dbReference>
<protein>
    <submittedName>
        <fullName evidence="2">Uncharacterized protein</fullName>
    </submittedName>
</protein>
<dbReference type="AlphaFoldDB" id="A0ABD5RI07"/>
<keyword evidence="3" id="KW-1185">Reference proteome</keyword>
<keyword evidence="1" id="KW-1133">Transmembrane helix</keyword>
<name>A0ABD5RI07_9EURY</name>
<sequence length="60" mass="5922">MTDRLSDVGASLVAVGLLWALGVTVASQLATVPFAFPIGIVGALLASVGLIAIALGDVDD</sequence>
<evidence type="ECO:0000313" key="3">
    <source>
        <dbReference type="Proteomes" id="UP001596099"/>
    </source>
</evidence>
<dbReference type="Proteomes" id="UP001596099">
    <property type="component" value="Unassembled WGS sequence"/>
</dbReference>
<organism evidence="2 3">
    <name type="scientific">Halomarina salina</name>
    <dbReference type="NCBI Taxonomy" id="1872699"/>
    <lineage>
        <taxon>Archaea</taxon>
        <taxon>Methanobacteriati</taxon>
        <taxon>Methanobacteriota</taxon>
        <taxon>Stenosarchaea group</taxon>
        <taxon>Halobacteria</taxon>
        <taxon>Halobacteriales</taxon>
        <taxon>Natronomonadaceae</taxon>
        <taxon>Halomarina</taxon>
    </lineage>
</organism>
<evidence type="ECO:0000256" key="1">
    <source>
        <dbReference type="SAM" id="Phobius"/>
    </source>
</evidence>
<gene>
    <name evidence="2" type="ORF">ACFPYI_01705</name>
</gene>
<evidence type="ECO:0000313" key="2">
    <source>
        <dbReference type="EMBL" id="MFC5970035.1"/>
    </source>
</evidence>
<comment type="caution">
    <text evidence="2">The sequence shown here is derived from an EMBL/GenBank/DDBJ whole genome shotgun (WGS) entry which is preliminary data.</text>
</comment>
<proteinExistence type="predicted"/>
<keyword evidence="1" id="KW-0812">Transmembrane</keyword>
<keyword evidence="1" id="KW-0472">Membrane</keyword>
<accession>A0ABD5RI07</accession>
<feature type="transmembrane region" description="Helical" evidence="1">
    <location>
        <begin position="36"/>
        <end position="56"/>
    </location>
</feature>
<dbReference type="RefSeq" id="WP_247418664.1">
    <property type="nucleotide sequence ID" value="NZ_JALLGW010000002.1"/>
</dbReference>
<reference evidence="2 3" key="1">
    <citation type="journal article" date="2019" name="Int. J. Syst. Evol. Microbiol.">
        <title>The Global Catalogue of Microorganisms (GCM) 10K type strain sequencing project: providing services to taxonomists for standard genome sequencing and annotation.</title>
        <authorList>
            <consortium name="The Broad Institute Genomics Platform"/>
            <consortium name="The Broad Institute Genome Sequencing Center for Infectious Disease"/>
            <person name="Wu L."/>
            <person name="Ma J."/>
        </authorList>
    </citation>
    <scope>NUCLEOTIDE SEQUENCE [LARGE SCALE GENOMIC DNA]</scope>
    <source>
        <strain evidence="2 3">CGMCC 1.12543</strain>
    </source>
</reference>